<evidence type="ECO:0000313" key="3">
    <source>
        <dbReference type="Proteomes" id="UP000289954"/>
    </source>
</evidence>
<name>A0A402DSZ9_9CELL</name>
<dbReference type="OrthoDB" id="4829017at2"/>
<evidence type="ECO:0000256" key="1">
    <source>
        <dbReference type="SAM" id="MobiDB-lite"/>
    </source>
</evidence>
<dbReference type="AlphaFoldDB" id="A0A402DSZ9"/>
<dbReference type="RefSeq" id="WP_130781798.1">
    <property type="nucleotide sequence ID" value="NZ_BIMR01000181.1"/>
</dbReference>
<gene>
    <name evidence="2" type="ORF">CBZ_22520</name>
</gene>
<reference evidence="2 3" key="1">
    <citation type="submission" date="2019-01" db="EMBL/GenBank/DDBJ databases">
        <title>Draft genome sequence of Cellulomonas takizawaensis strain TKZ-21.</title>
        <authorList>
            <person name="Yamamura H."/>
            <person name="Hayashi T."/>
            <person name="Hamada M."/>
            <person name="Serisawa Y."/>
            <person name="Matsuyama K."/>
            <person name="Nakagawa Y."/>
            <person name="Otoguro M."/>
            <person name="Yanagida F."/>
            <person name="Hayakawa M."/>
        </authorList>
    </citation>
    <scope>NUCLEOTIDE SEQUENCE [LARGE SCALE GENOMIC DNA]</scope>
    <source>
        <strain evidence="2 3">NBRC12680</strain>
    </source>
</reference>
<sequence>MAQHVLTHPHAHRQTRRTARRTAADAARAPRSADEVATLTPWTTTTEPAADVPVVIEVVGAPLRTAADGRDHDRPRAEVVVASAALDDVELLRSAARADTVRIRFSAALPNATAVRTLVAVLEGHVLAVGRRREDVRLVLEVETVVARDEADAARRRSWLAHVEAFAGASWAPSASWVVAPRERVVADGVALARHTGVDVVALALVGSSRGHAEQLSAAALAA</sequence>
<evidence type="ECO:0008006" key="4">
    <source>
        <dbReference type="Google" id="ProtNLM"/>
    </source>
</evidence>
<keyword evidence="3" id="KW-1185">Reference proteome</keyword>
<protein>
    <recommendedName>
        <fullName evidence="4">Luciferase-like domain-containing protein</fullName>
    </recommendedName>
</protein>
<organism evidence="2 3">
    <name type="scientific">Cellulomonas biazotea</name>
    <dbReference type="NCBI Taxonomy" id="1709"/>
    <lineage>
        <taxon>Bacteria</taxon>
        <taxon>Bacillati</taxon>
        <taxon>Actinomycetota</taxon>
        <taxon>Actinomycetes</taxon>
        <taxon>Micrococcales</taxon>
        <taxon>Cellulomonadaceae</taxon>
        <taxon>Cellulomonas</taxon>
    </lineage>
</organism>
<evidence type="ECO:0000313" key="2">
    <source>
        <dbReference type="EMBL" id="GCE77196.1"/>
    </source>
</evidence>
<comment type="caution">
    <text evidence="2">The sequence shown here is derived from an EMBL/GenBank/DDBJ whole genome shotgun (WGS) entry which is preliminary data.</text>
</comment>
<feature type="compositionally biased region" description="Basic residues" evidence="1">
    <location>
        <begin position="7"/>
        <end position="20"/>
    </location>
</feature>
<dbReference type="Proteomes" id="UP000289954">
    <property type="component" value="Unassembled WGS sequence"/>
</dbReference>
<proteinExistence type="predicted"/>
<feature type="region of interest" description="Disordered" evidence="1">
    <location>
        <begin position="1"/>
        <end position="35"/>
    </location>
</feature>
<accession>A0A402DSZ9</accession>
<dbReference type="EMBL" id="BIMR01000181">
    <property type="protein sequence ID" value="GCE77196.1"/>
    <property type="molecule type" value="Genomic_DNA"/>
</dbReference>